<comment type="similarity">
    <text evidence="1">Belongs to the UPF0177 family.</text>
</comment>
<keyword evidence="5" id="KW-1185">Reference proteome</keyword>
<keyword evidence="4" id="KW-0378">Hydrolase</keyword>
<dbReference type="Proteomes" id="UP001056164">
    <property type="component" value="Chromosome"/>
</dbReference>
<organism evidence="4 5">
    <name type="scientific">Fructilactobacillus carniphilus</name>
    <dbReference type="NCBI Taxonomy" id="2940297"/>
    <lineage>
        <taxon>Bacteria</taxon>
        <taxon>Bacillati</taxon>
        <taxon>Bacillota</taxon>
        <taxon>Bacilli</taxon>
        <taxon>Lactobacillales</taxon>
        <taxon>Lactobacillaceae</taxon>
        <taxon>Fructilactobacillus</taxon>
    </lineage>
</organism>
<reference evidence="4" key="1">
    <citation type="submission" date="2022-05" db="EMBL/GenBank/DDBJ databases">
        <authorList>
            <person name="Oliphant S.A."/>
            <person name="Watson-Haigh N.S."/>
            <person name="Sumby K.M."/>
            <person name="Gardner J.M."/>
            <person name="Jiranek V."/>
        </authorList>
    </citation>
    <scope>NUCLEOTIDE SEQUENCE</scope>
    <source>
        <strain evidence="4">KI4_A6</strain>
    </source>
</reference>
<evidence type="ECO:0000259" key="3">
    <source>
        <dbReference type="Pfam" id="PF02517"/>
    </source>
</evidence>
<dbReference type="InterPro" id="IPR003675">
    <property type="entry name" value="Rce1/LyrA-like_dom"/>
</dbReference>
<keyword evidence="4" id="KW-0645">Protease</keyword>
<dbReference type="RefSeq" id="WP_252795061.1">
    <property type="nucleotide sequence ID" value="NZ_CP097121.1"/>
</dbReference>
<protein>
    <submittedName>
        <fullName evidence="4">CPBP family intramembrane metalloprotease</fullName>
    </submittedName>
</protein>
<name>A0ABY5BVL5_9LACO</name>
<evidence type="ECO:0000313" key="5">
    <source>
        <dbReference type="Proteomes" id="UP001056164"/>
    </source>
</evidence>
<feature type="transmembrane region" description="Helical" evidence="2">
    <location>
        <begin position="126"/>
        <end position="145"/>
    </location>
</feature>
<feature type="transmembrane region" description="Helical" evidence="2">
    <location>
        <begin position="174"/>
        <end position="195"/>
    </location>
</feature>
<feature type="transmembrane region" description="Helical" evidence="2">
    <location>
        <begin position="68"/>
        <end position="87"/>
    </location>
</feature>
<gene>
    <name evidence="4" type="ORF">M3M37_06840</name>
</gene>
<evidence type="ECO:0000256" key="2">
    <source>
        <dbReference type="SAM" id="Phobius"/>
    </source>
</evidence>
<accession>A0ABY5BVL5</accession>
<feature type="transmembrane region" description="Helical" evidence="2">
    <location>
        <begin position="41"/>
        <end position="61"/>
    </location>
</feature>
<sequence length="196" mass="21885">MKIIDLGKAVLLIFLIIFGVSLATALLLKIRPDWNEPFLKIIRDLLIIGSILWYTLHAHLVQFRGLNFKLDGLALGVGLIVMIGSVLLEPDQGDSIKLLPYQVLQVLIFAPIMEEVICRGVIFGNYASEQLVIATLVSTVLFVALHFSTNLIEIVEFVLISLILCYVQFKTENVLNCIVLHSLLNLSLLIGSRFLQ</sequence>
<keyword evidence="2" id="KW-0472">Membrane</keyword>
<dbReference type="EMBL" id="CP097121">
    <property type="protein sequence ID" value="USS90546.1"/>
    <property type="molecule type" value="Genomic_DNA"/>
</dbReference>
<keyword evidence="4" id="KW-0482">Metalloprotease</keyword>
<keyword evidence="2" id="KW-0812">Transmembrane</keyword>
<keyword evidence="2" id="KW-1133">Transmembrane helix</keyword>
<feature type="domain" description="CAAX prenyl protease 2/Lysostaphin resistance protein A-like" evidence="3">
    <location>
        <begin position="100"/>
        <end position="186"/>
    </location>
</feature>
<evidence type="ECO:0000256" key="1">
    <source>
        <dbReference type="ARBA" id="ARBA00009067"/>
    </source>
</evidence>
<dbReference type="Pfam" id="PF02517">
    <property type="entry name" value="Rce1-like"/>
    <property type="match status" value="1"/>
</dbReference>
<proteinExistence type="inferred from homology"/>
<dbReference type="GO" id="GO:0008237">
    <property type="term" value="F:metallopeptidase activity"/>
    <property type="evidence" value="ECO:0007669"/>
    <property type="project" value="UniProtKB-KW"/>
</dbReference>
<evidence type="ECO:0000313" key="4">
    <source>
        <dbReference type="EMBL" id="USS90546.1"/>
    </source>
</evidence>